<keyword evidence="5" id="KW-1185">Reference proteome</keyword>
<dbReference type="InterPro" id="IPR011250">
    <property type="entry name" value="OMP/PagP_B-barrel"/>
</dbReference>
<protein>
    <submittedName>
        <fullName evidence="4">Outer membrane beta-barrel protein</fullName>
    </submittedName>
</protein>
<evidence type="ECO:0000259" key="3">
    <source>
        <dbReference type="Pfam" id="PF13505"/>
    </source>
</evidence>
<reference evidence="4 5" key="1">
    <citation type="submission" date="2024-09" db="EMBL/GenBank/DDBJ databases">
        <authorList>
            <person name="D'Angelo T."/>
        </authorList>
    </citation>
    <scope>NUCLEOTIDE SEQUENCE [LARGE SCALE GENOMIC DNA]</scope>
    <source>
        <strain evidence="4">SAG AM-311-F02</strain>
    </source>
</reference>
<feature type="domain" description="Outer membrane protein beta-barrel" evidence="3">
    <location>
        <begin position="10"/>
        <end position="189"/>
    </location>
</feature>
<evidence type="ECO:0000313" key="4">
    <source>
        <dbReference type="EMBL" id="MFC1799517.1"/>
    </source>
</evidence>
<sequence>MKTCVVALVVLMVLGSCVSASGSEENLPVKGTKQLMFGFSGWGLSNYKGGVGLRYYIREKTALRFGLDVNWSKDDDFGWRQDDNQADAPELVTDTLDRSAFSVGVGAVLERHFRSSWSVVPYAGLGAFWWYDKYKSDEAFEREQRDEAGSSVYESKGHTVEGLLLAGLQWHFAPNMSLGGEYRLSLKYSRKEYDSTRTYFDGLRVEHDTRKQYDLTVDASRLWLSIAF</sequence>
<dbReference type="Pfam" id="PF13505">
    <property type="entry name" value="OMP_b-brl"/>
    <property type="match status" value="1"/>
</dbReference>
<evidence type="ECO:0000256" key="1">
    <source>
        <dbReference type="ARBA" id="ARBA00022729"/>
    </source>
</evidence>
<dbReference type="InterPro" id="IPR027385">
    <property type="entry name" value="Beta-barrel_OMP"/>
</dbReference>
<accession>A0ABV6YN66</accession>
<gene>
    <name evidence="4" type="ORF">ACFL2Z_01205</name>
</gene>
<name>A0ABV6YN66_UNCEI</name>
<organism evidence="4 5">
    <name type="scientific">Eiseniibacteriota bacterium</name>
    <dbReference type="NCBI Taxonomy" id="2212470"/>
    <lineage>
        <taxon>Bacteria</taxon>
        <taxon>Candidatus Eiseniibacteriota</taxon>
    </lineage>
</organism>
<proteinExistence type="predicted"/>
<dbReference type="Gene3D" id="2.40.160.20">
    <property type="match status" value="1"/>
</dbReference>
<evidence type="ECO:0000256" key="2">
    <source>
        <dbReference type="SAM" id="SignalP"/>
    </source>
</evidence>
<dbReference type="EMBL" id="JBHPEI010000010">
    <property type="protein sequence ID" value="MFC1799517.1"/>
    <property type="molecule type" value="Genomic_DNA"/>
</dbReference>
<dbReference type="PROSITE" id="PS51257">
    <property type="entry name" value="PROKAR_LIPOPROTEIN"/>
    <property type="match status" value="1"/>
</dbReference>
<feature type="signal peptide" evidence="2">
    <location>
        <begin position="1"/>
        <end position="22"/>
    </location>
</feature>
<dbReference type="SUPFAM" id="SSF56925">
    <property type="entry name" value="OMPA-like"/>
    <property type="match status" value="1"/>
</dbReference>
<feature type="chain" id="PRO_5047499322" evidence="2">
    <location>
        <begin position="23"/>
        <end position="228"/>
    </location>
</feature>
<dbReference type="Proteomes" id="UP001594288">
    <property type="component" value="Unassembled WGS sequence"/>
</dbReference>
<keyword evidence="1 2" id="KW-0732">Signal</keyword>
<evidence type="ECO:0000313" key="5">
    <source>
        <dbReference type="Proteomes" id="UP001594288"/>
    </source>
</evidence>
<comment type="caution">
    <text evidence="4">The sequence shown here is derived from an EMBL/GenBank/DDBJ whole genome shotgun (WGS) entry which is preliminary data.</text>
</comment>